<keyword evidence="3" id="KW-1185">Reference proteome</keyword>
<name>I3IR13_9BACT</name>
<dbReference type="Proteomes" id="UP000002985">
    <property type="component" value="Unassembled WGS sequence"/>
</dbReference>
<protein>
    <submittedName>
        <fullName evidence="2">Uncharacterized protein</fullName>
    </submittedName>
</protein>
<comment type="caution">
    <text evidence="2">The sequence shown here is derived from an EMBL/GenBank/DDBJ whole genome shotgun (WGS) entry which is preliminary data.</text>
</comment>
<dbReference type="STRING" id="247490.KSU1_D0849"/>
<accession>I3IR13</accession>
<dbReference type="OrthoDB" id="9807633at2"/>
<evidence type="ECO:0000313" key="3">
    <source>
        <dbReference type="Proteomes" id="UP000002985"/>
    </source>
</evidence>
<reference evidence="2 3" key="1">
    <citation type="journal article" date="2012" name="FEBS Lett.">
        <title>Anammox organism KSU-1 expresses a NirK-type copper-containing nitrite reductase instead of a NirS-type with cytochrome cd1.</title>
        <authorList>
            <person name="Hira D."/>
            <person name="Toh H."/>
            <person name="Migita C.T."/>
            <person name="Okubo H."/>
            <person name="Nishiyama T."/>
            <person name="Hattori M."/>
            <person name="Furukawa K."/>
            <person name="Fujii T."/>
        </authorList>
    </citation>
    <scope>NUCLEOTIDE SEQUENCE [LARGE SCALE GENOMIC DNA]</scope>
</reference>
<feature type="region of interest" description="Disordered" evidence="1">
    <location>
        <begin position="44"/>
        <end position="72"/>
    </location>
</feature>
<sequence length="72" mass="8656">MSWICPHQINDECARLRKKCQPSQKGCVLEGGVKFIDYQRNSENTKDLREEKRQDNKADSHRIQRRQRKNKK</sequence>
<dbReference type="eggNOG" id="ENOG5034CDJ">
    <property type="taxonomic scope" value="Bacteria"/>
</dbReference>
<feature type="compositionally biased region" description="Basic residues" evidence="1">
    <location>
        <begin position="63"/>
        <end position="72"/>
    </location>
</feature>
<evidence type="ECO:0000256" key="1">
    <source>
        <dbReference type="SAM" id="MobiDB-lite"/>
    </source>
</evidence>
<dbReference type="AlphaFoldDB" id="I3IR13"/>
<dbReference type="EMBL" id="BAFH01000004">
    <property type="protein sequence ID" value="GAB64158.1"/>
    <property type="molecule type" value="Genomic_DNA"/>
</dbReference>
<feature type="compositionally biased region" description="Basic and acidic residues" evidence="1">
    <location>
        <begin position="44"/>
        <end position="62"/>
    </location>
</feature>
<gene>
    <name evidence="2" type="ORF">KSU1_D0849</name>
</gene>
<evidence type="ECO:0000313" key="2">
    <source>
        <dbReference type="EMBL" id="GAB64158.1"/>
    </source>
</evidence>
<proteinExistence type="predicted"/>
<organism evidence="2 3">
    <name type="scientific">Candidatus Jettenia caeni</name>
    <dbReference type="NCBI Taxonomy" id="247490"/>
    <lineage>
        <taxon>Bacteria</taxon>
        <taxon>Pseudomonadati</taxon>
        <taxon>Planctomycetota</taxon>
        <taxon>Candidatus Brocadiia</taxon>
        <taxon>Candidatus Brocadiales</taxon>
        <taxon>Candidatus Brocadiaceae</taxon>
        <taxon>Candidatus Jettenia</taxon>
    </lineage>
</organism>